<dbReference type="RefSeq" id="WP_032905648.1">
    <property type="nucleotide sequence ID" value="NZ_CBCSII010000015.1"/>
</dbReference>
<dbReference type="Proteomes" id="UP000424966">
    <property type="component" value="Chromosome"/>
</dbReference>
<dbReference type="GeneID" id="58046404"/>
<keyword evidence="3" id="KW-1185">Reference proteome</keyword>
<name>A0ABX6F652_YERIN</name>
<evidence type="ECO:0000313" key="2">
    <source>
        <dbReference type="EMBL" id="QGR70513.1"/>
    </source>
</evidence>
<accession>A0ABX6F652</accession>
<sequence>MSKLSTDSLVFHPADEKPKPDMDGKTVLLLNPCDGYHIGYVRDSDGYAGIYTWLMSELTPHDFYVAWVLLPDDIDVSNKFEDQRKSRLY</sequence>
<evidence type="ECO:0000313" key="3">
    <source>
        <dbReference type="Proteomes" id="UP000424966"/>
    </source>
</evidence>
<feature type="region of interest" description="Disordered" evidence="1">
    <location>
        <begin position="1"/>
        <end position="20"/>
    </location>
</feature>
<organism evidence="2 3">
    <name type="scientific">Yersinia intermedia</name>
    <dbReference type="NCBI Taxonomy" id="631"/>
    <lineage>
        <taxon>Bacteria</taxon>
        <taxon>Pseudomonadati</taxon>
        <taxon>Pseudomonadota</taxon>
        <taxon>Gammaproteobacteria</taxon>
        <taxon>Enterobacterales</taxon>
        <taxon>Yersiniaceae</taxon>
        <taxon>Yersinia</taxon>
    </lineage>
</organism>
<proteinExistence type="predicted"/>
<reference evidence="2 3" key="1">
    <citation type="submission" date="2019-11" db="EMBL/GenBank/DDBJ databases">
        <title>FDA dAtabase for Regulatory Grade micrObial Sequences (FDA-ARGOS): Supporting development and validation of Infectious Disease Dx tests.</title>
        <authorList>
            <person name="Patel R."/>
            <person name="Rucinski S."/>
            <person name="Tallon L."/>
            <person name="Sadzewicz L."/>
            <person name="Vavikolanu K."/>
            <person name="Mehta A."/>
            <person name="Aluvathingal J."/>
            <person name="Nadendla S."/>
            <person name="Nandy P."/>
            <person name="Geyer C."/>
            <person name="Yan Y."/>
            <person name="Sichtig H."/>
        </authorList>
    </citation>
    <scope>NUCLEOTIDE SEQUENCE [LARGE SCALE GENOMIC DNA]</scope>
    <source>
        <strain evidence="2 3">FDAARGOS_729</strain>
    </source>
</reference>
<evidence type="ECO:0000256" key="1">
    <source>
        <dbReference type="SAM" id="MobiDB-lite"/>
    </source>
</evidence>
<protein>
    <submittedName>
        <fullName evidence="2">Uncharacterized protein</fullName>
    </submittedName>
</protein>
<gene>
    <name evidence="2" type="ORF">FOC37_09040</name>
</gene>
<dbReference type="EMBL" id="CP046294">
    <property type="protein sequence ID" value="QGR70513.1"/>
    <property type="molecule type" value="Genomic_DNA"/>
</dbReference>